<protein>
    <submittedName>
        <fullName evidence="1">Uncharacterized protein</fullName>
    </submittedName>
</protein>
<sequence>MSAPRSKVLIQMSGAPGSGKSTLARLLGSSMQGVVVNHDVLRSSFLASGLAFEQAAQHAYKLQWTLVEDFLSQGLSVIVDSTCNYQMVLDQGTMLAERHGCGYWYVECATEDVEELDRRLRGRTPMLSQRSAVDEPPVGAAARDPGRDQRKLYASRMMNPRRPAENAVVVRATDEPSKLRDEVLKRVFG</sequence>
<keyword evidence="2" id="KW-1185">Reference proteome</keyword>
<evidence type="ECO:0000313" key="1">
    <source>
        <dbReference type="EMBL" id="KAJ3473424.1"/>
    </source>
</evidence>
<dbReference type="EMBL" id="JANAKD010002515">
    <property type="protein sequence ID" value="KAJ3473424.1"/>
    <property type="molecule type" value="Genomic_DNA"/>
</dbReference>
<comment type="caution">
    <text evidence="1">The sequence shown here is derived from an EMBL/GenBank/DDBJ whole genome shotgun (WGS) entry which is preliminary data.</text>
</comment>
<reference evidence="1" key="1">
    <citation type="submission" date="2022-07" db="EMBL/GenBank/DDBJ databases">
        <title>Genome Sequence of Lecanicillium saksenae.</title>
        <authorList>
            <person name="Buettner E."/>
        </authorList>
    </citation>
    <scope>NUCLEOTIDE SEQUENCE</scope>
    <source>
        <strain evidence="1">VT-O1</strain>
    </source>
</reference>
<organism evidence="1 2">
    <name type="scientific">Lecanicillium saksenae</name>
    <dbReference type="NCBI Taxonomy" id="468837"/>
    <lineage>
        <taxon>Eukaryota</taxon>
        <taxon>Fungi</taxon>
        <taxon>Dikarya</taxon>
        <taxon>Ascomycota</taxon>
        <taxon>Pezizomycotina</taxon>
        <taxon>Sordariomycetes</taxon>
        <taxon>Hypocreomycetidae</taxon>
        <taxon>Hypocreales</taxon>
        <taxon>Cordycipitaceae</taxon>
        <taxon>Lecanicillium</taxon>
    </lineage>
</organism>
<accession>A0ACC1QDR1</accession>
<name>A0ACC1QDR1_9HYPO</name>
<evidence type="ECO:0000313" key="2">
    <source>
        <dbReference type="Proteomes" id="UP001148737"/>
    </source>
</evidence>
<proteinExistence type="predicted"/>
<gene>
    <name evidence="1" type="ORF">NLG97_g10314</name>
</gene>
<dbReference type="Proteomes" id="UP001148737">
    <property type="component" value="Unassembled WGS sequence"/>
</dbReference>